<organism evidence="1">
    <name type="scientific">Amblyomma triste</name>
    <name type="common">Neotropical tick</name>
    <dbReference type="NCBI Taxonomy" id="251400"/>
    <lineage>
        <taxon>Eukaryota</taxon>
        <taxon>Metazoa</taxon>
        <taxon>Ecdysozoa</taxon>
        <taxon>Arthropoda</taxon>
        <taxon>Chelicerata</taxon>
        <taxon>Arachnida</taxon>
        <taxon>Acari</taxon>
        <taxon>Parasitiformes</taxon>
        <taxon>Ixodida</taxon>
        <taxon>Ixodoidea</taxon>
        <taxon>Ixodidae</taxon>
        <taxon>Amblyomminae</taxon>
        <taxon>Amblyomma</taxon>
    </lineage>
</organism>
<proteinExistence type="evidence at transcript level"/>
<reference evidence="1" key="1">
    <citation type="submission" date="2014-03" db="EMBL/GenBank/DDBJ databases">
        <title>The sialotranscriptome of Amblyomma triste, Amblyomma parvum and Amblyomma cajennense ticks, uncovered by 454-based RNA-seq.</title>
        <authorList>
            <person name="Garcia G.R."/>
            <person name="Gardinassi L.G."/>
            <person name="Ribeiro J.M."/>
            <person name="Anatriello E."/>
            <person name="Ferreira B.R."/>
            <person name="Moreira H.N."/>
            <person name="Mafra C."/>
            <person name="Olegario M.M."/>
            <person name="Szabo P.J."/>
            <person name="Miranda-Santos I.K."/>
            <person name="Maruyama S.R."/>
        </authorList>
    </citation>
    <scope>NUCLEOTIDE SEQUENCE</scope>
    <source>
        <strain evidence="1">Mato Grasso do Sul</strain>
        <tissue evidence="1">Salivary glands</tissue>
    </source>
</reference>
<evidence type="ECO:0000313" key="1">
    <source>
        <dbReference type="EMBL" id="JAC27805.1"/>
    </source>
</evidence>
<accession>A0A023G4L0</accession>
<sequence length="129" mass="14878">MPCVICFLVSKQTRAMCYTALMFFVECCFNSCEMMKNERPPHQYYYLDGFGSSLTSVLFCIDKSPMVVIQKVQKHGLQLCFGEVLTKKRNMFKSCWCELTEKKKYSLIFCTFVAVQTEVAFRSSHGAVI</sequence>
<protein>
    <submittedName>
        <fullName evidence="1">Putative secreted protein</fullName>
    </submittedName>
</protein>
<dbReference type="AlphaFoldDB" id="A0A023G4L0"/>
<dbReference type="EMBL" id="GBBM01007613">
    <property type="protein sequence ID" value="JAC27805.1"/>
    <property type="molecule type" value="mRNA"/>
</dbReference>
<name>A0A023G4L0_AMBTT</name>